<reference evidence="5" key="1">
    <citation type="journal article" date="2020" name="Genome Biol.">
        <title>Gamete binning: chromosome-level and haplotype-resolved genome assembly enabled by high-throughput single-cell sequencing of gamete genomes.</title>
        <authorList>
            <person name="Campoy J.A."/>
            <person name="Sun H."/>
            <person name="Goel M."/>
            <person name="Jiao W.-B."/>
            <person name="Folz-Donahue K."/>
            <person name="Wang N."/>
            <person name="Rubio M."/>
            <person name="Liu C."/>
            <person name="Kukat C."/>
            <person name="Ruiz D."/>
            <person name="Huettel B."/>
            <person name="Schneeberger K."/>
        </authorList>
    </citation>
    <scope>NUCLEOTIDE SEQUENCE [LARGE SCALE GENOMIC DNA]</scope>
    <source>
        <strain evidence="5">cv. Rojo Pasion</strain>
    </source>
</reference>
<evidence type="ECO:0000313" key="4">
    <source>
        <dbReference type="Proteomes" id="UP000507222"/>
    </source>
</evidence>
<dbReference type="AlphaFoldDB" id="A0A6J5UWM1"/>
<dbReference type="Proteomes" id="UP000507245">
    <property type="component" value="Unassembled WGS sequence"/>
</dbReference>
<dbReference type="EMBL" id="CAEKDK010000005">
    <property type="protein sequence ID" value="CAB4281096.1"/>
    <property type="molecule type" value="Genomic_DNA"/>
</dbReference>
<evidence type="ECO:0000313" key="2">
    <source>
        <dbReference type="EMBL" id="CAB4281096.1"/>
    </source>
</evidence>
<organism evidence="2 4">
    <name type="scientific">Prunus armeniaca</name>
    <name type="common">Apricot</name>
    <name type="synonym">Armeniaca vulgaris</name>
    <dbReference type="NCBI Taxonomy" id="36596"/>
    <lineage>
        <taxon>Eukaryota</taxon>
        <taxon>Viridiplantae</taxon>
        <taxon>Streptophyta</taxon>
        <taxon>Embryophyta</taxon>
        <taxon>Tracheophyta</taxon>
        <taxon>Spermatophyta</taxon>
        <taxon>Magnoliopsida</taxon>
        <taxon>eudicotyledons</taxon>
        <taxon>Gunneridae</taxon>
        <taxon>Pentapetalae</taxon>
        <taxon>rosids</taxon>
        <taxon>fabids</taxon>
        <taxon>Rosales</taxon>
        <taxon>Rosaceae</taxon>
        <taxon>Amygdaloideae</taxon>
        <taxon>Amygdaleae</taxon>
        <taxon>Prunus</taxon>
    </lineage>
</organism>
<keyword evidence="5" id="KW-1185">Reference proteome</keyword>
<feature type="region of interest" description="Disordered" evidence="1">
    <location>
        <begin position="36"/>
        <end position="61"/>
    </location>
</feature>
<name>A0A6J5UWM1_PRUAR</name>
<accession>A0A6J5UWM1</accession>
<evidence type="ECO:0000256" key="1">
    <source>
        <dbReference type="SAM" id="MobiDB-lite"/>
    </source>
</evidence>
<evidence type="ECO:0000313" key="5">
    <source>
        <dbReference type="Proteomes" id="UP000507245"/>
    </source>
</evidence>
<proteinExistence type="predicted"/>
<sequence>MRRYPCLEEDLRTAIEGRLFFFPRLSSLYHTRRNGEQKNLDFSKLRDKQGREATRPRSVEP</sequence>
<dbReference type="Proteomes" id="UP000507222">
    <property type="component" value="Unassembled WGS sequence"/>
</dbReference>
<dbReference type="EMBL" id="CAEKKB010000005">
    <property type="protein sequence ID" value="CAB4311507.1"/>
    <property type="molecule type" value="Genomic_DNA"/>
</dbReference>
<evidence type="ECO:0000313" key="3">
    <source>
        <dbReference type="EMBL" id="CAB4311507.1"/>
    </source>
</evidence>
<reference evidence="2 4" key="2">
    <citation type="submission" date="2020-05" db="EMBL/GenBank/DDBJ databases">
        <authorList>
            <person name="Campoy J."/>
            <person name="Schneeberger K."/>
            <person name="Spophaly S."/>
        </authorList>
    </citation>
    <scope>NUCLEOTIDE SEQUENCE [LARGE SCALE GENOMIC DNA]</scope>
    <source>
        <strain evidence="2">PruArmRojPasFocal</strain>
    </source>
</reference>
<gene>
    <name evidence="2" type="ORF">CURHAP_LOCUS34090</name>
    <name evidence="3" type="ORF">ORAREDHAP_LOCUS33686</name>
</gene>
<protein>
    <submittedName>
        <fullName evidence="2">Uncharacterized protein</fullName>
    </submittedName>
</protein>